<protein>
    <submittedName>
        <fullName evidence="1">Uncharacterized protein</fullName>
    </submittedName>
</protein>
<dbReference type="RefSeq" id="XP_012768267.1">
    <property type="nucleotide sequence ID" value="XM_012912813.1"/>
</dbReference>
<gene>
    <name evidence="1" type="ORF">BBBOND_0212230</name>
</gene>
<evidence type="ECO:0000313" key="1">
    <source>
        <dbReference type="EMBL" id="CDR96081.1"/>
    </source>
</evidence>
<keyword evidence="2" id="KW-1185">Reference proteome</keyword>
<sequence length="60" mass="6970">MTDGFLDIDTRTQIPRYVYCHITLNNTLDNANIRRQVVQLRNAEESYRKHGSSGGKDHLH</sequence>
<dbReference type="EMBL" id="LK391708">
    <property type="protein sequence ID" value="CDR96081.1"/>
    <property type="molecule type" value="Genomic_DNA"/>
</dbReference>
<evidence type="ECO:0000313" key="2">
    <source>
        <dbReference type="Proteomes" id="UP000033188"/>
    </source>
</evidence>
<dbReference type="GeneID" id="24564622"/>
<dbReference type="VEuPathDB" id="PiroplasmaDB:BBBOND_0212230"/>
<proteinExistence type="predicted"/>
<dbReference type="Proteomes" id="UP000033188">
    <property type="component" value="Chromosome 2"/>
</dbReference>
<reference evidence="2" key="1">
    <citation type="submission" date="2014-06" db="EMBL/GenBank/DDBJ databases">
        <authorList>
            <person name="Aslett M."/>
            <person name="De Silva N."/>
        </authorList>
    </citation>
    <scope>NUCLEOTIDE SEQUENCE [LARGE SCALE GENOMIC DNA]</scope>
    <source>
        <strain evidence="2">Bond</strain>
    </source>
</reference>
<dbReference type="KEGG" id="bbig:BBBOND_0212230"/>
<dbReference type="AlphaFoldDB" id="A0A061D5T6"/>
<organism evidence="1 2">
    <name type="scientific">Babesia bigemina</name>
    <dbReference type="NCBI Taxonomy" id="5866"/>
    <lineage>
        <taxon>Eukaryota</taxon>
        <taxon>Sar</taxon>
        <taxon>Alveolata</taxon>
        <taxon>Apicomplexa</taxon>
        <taxon>Aconoidasida</taxon>
        <taxon>Piroplasmida</taxon>
        <taxon>Babesiidae</taxon>
        <taxon>Babesia</taxon>
    </lineage>
</organism>
<name>A0A061D5T6_BABBI</name>
<accession>A0A061D5T6</accession>